<dbReference type="AlphaFoldDB" id="A0AA40CDM2"/>
<dbReference type="GO" id="GO:0005509">
    <property type="term" value="F:calcium ion binding"/>
    <property type="evidence" value="ECO:0007669"/>
    <property type="project" value="InterPro"/>
</dbReference>
<dbReference type="EC" id="3.2.1.1" evidence="4"/>
<feature type="signal peptide" evidence="15">
    <location>
        <begin position="1"/>
        <end position="20"/>
    </location>
</feature>
<evidence type="ECO:0000256" key="15">
    <source>
        <dbReference type="SAM" id="SignalP"/>
    </source>
</evidence>
<organism evidence="17 18">
    <name type="scientific">Immersiella caudata</name>
    <dbReference type="NCBI Taxonomy" id="314043"/>
    <lineage>
        <taxon>Eukaryota</taxon>
        <taxon>Fungi</taxon>
        <taxon>Dikarya</taxon>
        <taxon>Ascomycota</taxon>
        <taxon>Pezizomycotina</taxon>
        <taxon>Sordariomycetes</taxon>
        <taxon>Sordariomycetidae</taxon>
        <taxon>Sordariales</taxon>
        <taxon>Lasiosphaeriaceae</taxon>
        <taxon>Immersiella</taxon>
    </lineage>
</organism>
<dbReference type="CDD" id="cd05811">
    <property type="entry name" value="CBM20_glucoamylase"/>
    <property type="match status" value="1"/>
</dbReference>
<dbReference type="Pfam" id="PF09260">
    <property type="entry name" value="A_amylase_dom_C"/>
    <property type="match status" value="1"/>
</dbReference>
<keyword evidence="5" id="KW-0479">Metal-binding</keyword>
<feature type="region of interest" description="Disordered" evidence="14">
    <location>
        <begin position="503"/>
        <end position="529"/>
    </location>
</feature>
<dbReference type="Gene3D" id="2.60.40.10">
    <property type="entry name" value="Immunoglobulins"/>
    <property type="match status" value="1"/>
</dbReference>
<keyword evidence="7 17" id="KW-0378">Hydrolase</keyword>
<comment type="cofactor">
    <cofactor evidence="2">
        <name>Ca(2+)</name>
        <dbReference type="ChEBI" id="CHEBI:29108"/>
    </cofactor>
</comment>
<evidence type="ECO:0000256" key="10">
    <source>
        <dbReference type="ARBA" id="ARBA00023180"/>
    </source>
</evidence>
<feature type="chain" id="PRO_5041354147" description="alpha-amylase" evidence="15">
    <location>
        <begin position="21"/>
        <end position="633"/>
    </location>
</feature>
<feature type="domain" description="CBM20" evidence="16">
    <location>
        <begin position="531"/>
        <end position="633"/>
    </location>
</feature>
<evidence type="ECO:0000313" key="18">
    <source>
        <dbReference type="Proteomes" id="UP001175000"/>
    </source>
</evidence>
<keyword evidence="10" id="KW-0325">Glycoprotein</keyword>
<evidence type="ECO:0000256" key="9">
    <source>
        <dbReference type="ARBA" id="ARBA00023157"/>
    </source>
</evidence>
<evidence type="ECO:0000313" key="17">
    <source>
        <dbReference type="EMBL" id="KAK0633563.1"/>
    </source>
</evidence>
<gene>
    <name evidence="17" type="ORF">B0T14DRAFT_73745</name>
</gene>
<keyword evidence="12" id="KW-0326">Glycosidase</keyword>
<dbReference type="SUPFAM" id="SSF51445">
    <property type="entry name" value="(Trans)glycosidases"/>
    <property type="match status" value="1"/>
</dbReference>
<evidence type="ECO:0000256" key="1">
    <source>
        <dbReference type="ARBA" id="ARBA00000548"/>
    </source>
</evidence>
<dbReference type="SUPFAM" id="SSF49452">
    <property type="entry name" value="Starch-binding domain-like"/>
    <property type="match status" value="1"/>
</dbReference>
<keyword evidence="6 15" id="KW-0732">Signal</keyword>
<dbReference type="Gene3D" id="2.60.40.1180">
    <property type="entry name" value="Golgi alpha-mannosidase II"/>
    <property type="match status" value="1"/>
</dbReference>
<reference evidence="17" key="1">
    <citation type="submission" date="2023-06" db="EMBL/GenBank/DDBJ databases">
        <title>Genome-scale phylogeny and comparative genomics of the fungal order Sordariales.</title>
        <authorList>
            <consortium name="Lawrence Berkeley National Laboratory"/>
            <person name="Hensen N."/>
            <person name="Bonometti L."/>
            <person name="Westerberg I."/>
            <person name="Brannstrom I.O."/>
            <person name="Guillou S."/>
            <person name="Cros-Aarteil S."/>
            <person name="Calhoun S."/>
            <person name="Haridas S."/>
            <person name="Kuo A."/>
            <person name="Mondo S."/>
            <person name="Pangilinan J."/>
            <person name="Riley R."/>
            <person name="Labutti K."/>
            <person name="Andreopoulos B."/>
            <person name="Lipzen A."/>
            <person name="Chen C."/>
            <person name="Yanf M."/>
            <person name="Daum C."/>
            <person name="Ng V."/>
            <person name="Clum A."/>
            <person name="Steindorff A."/>
            <person name="Ohm R."/>
            <person name="Martin F."/>
            <person name="Silar P."/>
            <person name="Natvig D."/>
            <person name="Lalanne C."/>
            <person name="Gautier V."/>
            <person name="Ament-Velasquez S.L."/>
            <person name="Kruys A."/>
            <person name="Hutchinson M.I."/>
            <person name="Powell A.J."/>
            <person name="Barry K."/>
            <person name="Miller A.N."/>
            <person name="Grigoriev I.V."/>
            <person name="Debuchy R."/>
            <person name="Gladieux P."/>
            <person name="Thoren M.H."/>
            <person name="Johannesson H."/>
        </authorList>
    </citation>
    <scope>NUCLEOTIDE SEQUENCE</scope>
    <source>
        <strain evidence="17">CBS 606.72</strain>
    </source>
</reference>
<dbReference type="InterPro" id="IPR013784">
    <property type="entry name" value="Carb-bd-like_fold"/>
</dbReference>
<dbReference type="InterPro" id="IPR017853">
    <property type="entry name" value="GH"/>
</dbReference>
<dbReference type="InterPro" id="IPR013780">
    <property type="entry name" value="Glyco_hydro_b"/>
</dbReference>
<evidence type="ECO:0000259" key="16">
    <source>
        <dbReference type="PROSITE" id="PS51166"/>
    </source>
</evidence>
<dbReference type="PANTHER" id="PTHR10357:SF215">
    <property type="entry name" value="ALPHA-AMYLASE 1"/>
    <property type="match status" value="1"/>
</dbReference>
<dbReference type="SMART" id="SM00642">
    <property type="entry name" value="Aamy"/>
    <property type="match status" value="1"/>
</dbReference>
<dbReference type="CDD" id="cd11319">
    <property type="entry name" value="AmyAc_euk_AmyA"/>
    <property type="match status" value="1"/>
</dbReference>
<keyword evidence="8" id="KW-0106">Calcium</keyword>
<evidence type="ECO:0000256" key="8">
    <source>
        <dbReference type="ARBA" id="ARBA00022837"/>
    </source>
</evidence>
<dbReference type="InterPro" id="IPR006047">
    <property type="entry name" value="GH13_cat_dom"/>
</dbReference>
<dbReference type="InterPro" id="IPR013783">
    <property type="entry name" value="Ig-like_fold"/>
</dbReference>
<name>A0AA40CDM2_9PEZI</name>
<comment type="caution">
    <text evidence="17">The sequence shown here is derived from an EMBL/GenBank/DDBJ whole genome shotgun (WGS) entry which is preliminary data.</text>
</comment>
<dbReference type="Pfam" id="PF00686">
    <property type="entry name" value="CBM_20"/>
    <property type="match status" value="1"/>
</dbReference>
<evidence type="ECO:0000256" key="4">
    <source>
        <dbReference type="ARBA" id="ARBA00012595"/>
    </source>
</evidence>
<dbReference type="SMART" id="SM01065">
    <property type="entry name" value="CBM_2"/>
    <property type="match status" value="1"/>
</dbReference>
<feature type="compositionally biased region" description="Low complexity" evidence="14">
    <location>
        <begin position="509"/>
        <end position="529"/>
    </location>
</feature>
<keyword evidence="9" id="KW-1015">Disulfide bond</keyword>
<dbReference type="Gene3D" id="3.20.20.80">
    <property type="entry name" value="Glycosidases"/>
    <property type="match status" value="1"/>
</dbReference>
<evidence type="ECO:0000256" key="14">
    <source>
        <dbReference type="SAM" id="MobiDB-lite"/>
    </source>
</evidence>
<evidence type="ECO:0000256" key="2">
    <source>
        <dbReference type="ARBA" id="ARBA00001913"/>
    </source>
</evidence>
<evidence type="ECO:0000256" key="3">
    <source>
        <dbReference type="ARBA" id="ARBA00008061"/>
    </source>
</evidence>
<dbReference type="Proteomes" id="UP001175000">
    <property type="component" value="Unassembled WGS sequence"/>
</dbReference>
<evidence type="ECO:0000256" key="11">
    <source>
        <dbReference type="ARBA" id="ARBA00023277"/>
    </source>
</evidence>
<dbReference type="SUPFAM" id="SSF51011">
    <property type="entry name" value="Glycosyl hydrolase domain"/>
    <property type="match status" value="1"/>
</dbReference>
<evidence type="ECO:0000256" key="7">
    <source>
        <dbReference type="ARBA" id="ARBA00022801"/>
    </source>
</evidence>
<protein>
    <recommendedName>
        <fullName evidence="4">alpha-amylase</fullName>
        <ecNumber evidence="4">3.2.1.1</ecNumber>
    </recommendedName>
</protein>
<evidence type="ECO:0000256" key="5">
    <source>
        <dbReference type="ARBA" id="ARBA00022723"/>
    </source>
</evidence>
<dbReference type="InterPro" id="IPR034836">
    <property type="entry name" value="CBM20_glucoamylase"/>
</dbReference>
<evidence type="ECO:0000256" key="13">
    <source>
        <dbReference type="ARBA" id="ARBA00023326"/>
    </source>
</evidence>
<accession>A0AA40CDM2</accession>
<sequence>MASPTIRIFTLLTLLTPSLALSASQWRAQSIYQVLTDRFGLPNNSTTAPCNAAAQRYCGGTYSGIINNLDYIQHMGFTAVWISPFNQQIFTNSSNTDGDSYHGYWASDIHSLNPRFGTEADLIALSDELHRRGMYLMADAVPNHMAFEGCRACVDYSTLKPWNRAEWYHEGCGIRYEDQRSVEVCWQGGDRVSLPDLKTEREEVRAVWNQWVADVVRKYKIDGLRIDSAKHIEPSFWDGFNKAAGVYILGEVYSGDPNYVIPYQRYMDGLLDYPGYYWIMRAFRSSSGSIAELVSGLNTIKNSALDTSLFGSFLENHDVERFAYFTKDVARTKNAIAFIMLKDGIPIVYQGQEQGYSGAGIPHNREALWLSGYSTSSELYGWIARLNRIRRWVITQDDRYLTYRAFPIYSDSNTIVMKKGHTGDQIISVYTNLGSSSTTSLALSSSATGFTPGQVVMDVVSCTPFTANPDGSLTVALVQGVPRVLYPAAHLTGSGICPDLETGTPIPTPSSTLTPSLISSSAPATTQSQTPVCTSPVQVEFQVLASTAWGESIKLVGNTTALGSWTPSLALPLSPSRYTAANPIWWASVPLTPGTAVAYKFIKVGSSGQVAWQGGGDRVYAVGCERGVVGGSW</sequence>
<dbReference type="InterPro" id="IPR015340">
    <property type="entry name" value="A_amylase_C_dom"/>
</dbReference>
<keyword evidence="13" id="KW-0624">Polysaccharide degradation</keyword>
<dbReference type="GO" id="GO:0004556">
    <property type="term" value="F:alpha-amylase activity"/>
    <property type="evidence" value="ECO:0007669"/>
    <property type="project" value="UniProtKB-EC"/>
</dbReference>
<proteinExistence type="inferred from homology"/>
<dbReference type="GO" id="GO:0000272">
    <property type="term" value="P:polysaccharide catabolic process"/>
    <property type="evidence" value="ECO:0007669"/>
    <property type="project" value="UniProtKB-KW"/>
</dbReference>
<comment type="catalytic activity">
    <reaction evidence="1">
        <text>Endohydrolysis of (1-&gt;4)-alpha-D-glucosidic linkages in polysaccharides containing three or more (1-&gt;4)-alpha-linked D-glucose units.</text>
        <dbReference type="EC" id="3.2.1.1"/>
    </reaction>
</comment>
<dbReference type="GO" id="GO:2001070">
    <property type="term" value="F:starch binding"/>
    <property type="evidence" value="ECO:0007669"/>
    <property type="project" value="InterPro"/>
</dbReference>
<keyword evidence="18" id="KW-1185">Reference proteome</keyword>
<dbReference type="PROSITE" id="PS51166">
    <property type="entry name" value="CBM20"/>
    <property type="match status" value="1"/>
</dbReference>
<dbReference type="EMBL" id="JAULSU010000001">
    <property type="protein sequence ID" value="KAK0633563.1"/>
    <property type="molecule type" value="Genomic_DNA"/>
</dbReference>
<evidence type="ECO:0000256" key="6">
    <source>
        <dbReference type="ARBA" id="ARBA00022729"/>
    </source>
</evidence>
<comment type="similarity">
    <text evidence="3">Belongs to the glycosyl hydrolase 13 family.</text>
</comment>
<dbReference type="Pfam" id="PF00128">
    <property type="entry name" value="Alpha-amylase"/>
    <property type="match status" value="1"/>
</dbReference>
<dbReference type="InterPro" id="IPR002044">
    <property type="entry name" value="CBM20"/>
</dbReference>
<keyword evidence="11" id="KW-0119">Carbohydrate metabolism</keyword>
<dbReference type="FunFam" id="3.20.20.80:FF:000120">
    <property type="entry name" value="Alpha-amylase A"/>
    <property type="match status" value="1"/>
</dbReference>
<evidence type="ECO:0000256" key="12">
    <source>
        <dbReference type="ARBA" id="ARBA00023295"/>
    </source>
</evidence>
<dbReference type="PANTHER" id="PTHR10357">
    <property type="entry name" value="ALPHA-AMYLASE FAMILY MEMBER"/>
    <property type="match status" value="1"/>
</dbReference>